<evidence type="ECO:0000259" key="2">
    <source>
        <dbReference type="Pfam" id="PF02931"/>
    </source>
</evidence>
<dbReference type="Pfam" id="PF02931">
    <property type="entry name" value="Neur_chan_LBD"/>
    <property type="match status" value="1"/>
</dbReference>
<accession>A0A182QTQ5</accession>
<reference evidence="3" key="2">
    <citation type="submission" date="2020-05" db="UniProtKB">
        <authorList>
            <consortium name="EnsemblMetazoa"/>
        </authorList>
    </citation>
    <scope>IDENTIFICATION</scope>
    <source>
        <strain evidence="3">FAR1</strain>
    </source>
</reference>
<sequence>MDGVLFHQLSWTDKRLAWNASDWSNISSIHVTHEEVWFPHYNTISANYVGKSSLVCTNPHCELTYRGGVFCTPACTIEAACSPYSNRWPFDILSCHMWHSNQNKELPEEIQFTSLDSGIDVNKSSGTWCLSSFKSNTTTLEYPGSPGRTAERYTFVLLRIPNTVIAGTYGLMLALLTFNLLISWLHSLATERIKLIMISLVCHYIFLKEGWNWYMITNNLTGPSCFVISSMILGFVLLVITLLNRYLYSPYMRQVINSSKWIESMMQNRVANFMLEANYFSIGRKKHAIALRDQGQEPKWSMLVKLIDRAVIVAYVIIYFVLFCAYIPLQYEKVAENMLYCSN</sequence>
<dbReference type="CDD" id="cd18989">
    <property type="entry name" value="LGIC_ECD_cation"/>
    <property type="match status" value="1"/>
</dbReference>
<keyword evidence="1" id="KW-1133">Transmembrane helix</keyword>
<keyword evidence="1" id="KW-0472">Membrane</keyword>
<protein>
    <recommendedName>
        <fullName evidence="2">Neurotransmitter-gated ion-channel ligand-binding domain-containing protein</fullName>
    </recommendedName>
</protein>
<feature type="transmembrane region" description="Helical" evidence="1">
    <location>
        <begin position="310"/>
        <end position="329"/>
    </location>
</feature>
<proteinExistence type="predicted"/>
<feature type="transmembrane region" description="Helical" evidence="1">
    <location>
        <begin position="220"/>
        <end position="243"/>
    </location>
</feature>
<evidence type="ECO:0000313" key="4">
    <source>
        <dbReference type="Proteomes" id="UP000075886"/>
    </source>
</evidence>
<dbReference type="InterPro" id="IPR006202">
    <property type="entry name" value="Neur_chan_lig-bd"/>
</dbReference>
<evidence type="ECO:0000313" key="3">
    <source>
        <dbReference type="EnsemblMetazoa" id="AFAF016664-PA"/>
    </source>
</evidence>
<dbReference type="AlphaFoldDB" id="A0A182QTQ5"/>
<dbReference type="InterPro" id="IPR036734">
    <property type="entry name" value="Neur_chan_lig-bd_sf"/>
</dbReference>
<dbReference type="Gene3D" id="2.70.170.10">
    <property type="entry name" value="Neurotransmitter-gated ion-channel ligand-binding domain"/>
    <property type="match status" value="1"/>
</dbReference>
<dbReference type="EMBL" id="AXCN02001857">
    <property type="status" value="NOT_ANNOTATED_CDS"/>
    <property type="molecule type" value="Genomic_DNA"/>
</dbReference>
<dbReference type="Proteomes" id="UP000075886">
    <property type="component" value="Unassembled WGS sequence"/>
</dbReference>
<dbReference type="STRING" id="69004.A0A182QTQ5"/>
<organism evidence="3 4">
    <name type="scientific">Anopheles farauti</name>
    <dbReference type="NCBI Taxonomy" id="69004"/>
    <lineage>
        <taxon>Eukaryota</taxon>
        <taxon>Metazoa</taxon>
        <taxon>Ecdysozoa</taxon>
        <taxon>Arthropoda</taxon>
        <taxon>Hexapoda</taxon>
        <taxon>Insecta</taxon>
        <taxon>Pterygota</taxon>
        <taxon>Neoptera</taxon>
        <taxon>Endopterygota</taxon>
        <taxon>Diptera</taxon>
        <taxon>Nematocera</taxon>
        <taxon>Culicoidea</taxon>
        <taxon>Culicidae</taxon>
        <taxon>Anophelinae</taxon>
        <taxon>Anopheles</taxon>
    </lineage>
</organism>
<dbReference type="GO" id="GO:0016020">
    <property type="term" value="C:membrane"/>
    <property type="evidence" value="ECO:0007669"/>
    <property type="project" value="InterPro"/>
</dbReference>
<dbReference type="GO" id="GO:0005230">
    <property type="term" value="F:extracellular ligand-gated monoatomic ion channel activity"/>
    <property type="evidence" value="ECO:0007669"/>
    <property type="project" value="InterPro"/>
</dbReference>
<dbReference type="SUPFAM" id="SSF63712">
    <property type="entry name" value="Nicotinic receptor ligand binding domain-like"/>
    <property type="match status" value="1"/>
</dbReference>
<dbReference type="EnsemblMetazoa" id="AFAF016664-RA">
    <property type="protein sequence ID" value="AFAF016664-PA"/>
    <property type="gene ID" value="AFAF016664"/>
</dbReference>
<feature type="transmembrane region" description="Helical" evidence="1">
    <location>
        <begin position="164"/>
        <end position="183"/>
    </location>
</feature>
<reference evidence="4" key="1">
    <citation type="submission" date="2014-01" db="EMBL/GenBank/DDBJ databases">
        <title>The Genome Sequence of Anopheles farauti FAR1 (V2).</title>
        <authorList>
            <consortium name="The Broad Institute Genomics Platform"/>
            <person name="Neafsey D.E."/>
            <person name="Besansky N."/>
            <person name="Howell P."/>
            <person name="Walton C."/>
            <person name="Young S.K."/>
            <person name="Zeng Q."/>
            <person name="Gargeya S."/>
            <person name="Fitzgerald M."/>
            <person name="Haas B."/>
            <person name="Abouelleil A."/>
            <person name="Allen A.W."/>
            <person name="Alvarado L."/>
            <person name="Arachchi H.M."/>
            <person name="Berlin A.M."/>
            <person name="Chapman S.B."/>
            <person name="Gainer-Dewar J."/>
            <person name="Goldberg J."/>
            <person name="Griggs A."/>
            <person name="Gujja S."/>
            <person name="Hansen M."/>
            <person name="Howarth C."/>
            <person name="Imamovic A."/>
            <person name="Ireland A."/>
            <person name="Larimer J."/>
            <person name="McCowan C."/>
            <person name="Murphy C."/>
            <person name="Pearson M."/>
            <person name="Poon T.W."/>
            <person name="Priest M."/>
            <person name="Roberts A."/>
            <person name="Saif S."/>
            <person name="Shea T."/>
            <person name="Sisk P."/>
            <person name="Sykes S."/>
            <person name="Wortman J."/>
            <person name="Nusbaum C."/>
            <person name="Birren B."/>
        </authorList>
    </citation>
    <scope>NUCLEOTIDE SEQUENCE [LARGE SCALE GENOMIC DNA]</scope>
    <source>
        <strain evidence="4">FAR1</strain>
    </source>
</reference>
<name>A0A182QTQ5_9DIPT</name>
<feature type="transmembrane region" description="Helical" evidence="1">
    <location>
        <begin position="195"/>
        <end position="214"/>
    </location>
</feature>
<feature type="domain" description="Neurotransmitter-gated ion-channel ligand-binding" evidence="2">
    <location>
        <begin position="5"/>
        <end position="136"/>
    </location>
</feature>
<keyword evidence="1" id="KW-0812">Transmembrane</keyword>
<evidence type="ECO:0000256" key="1">
    <source>
        <dbReference type="SAM" id="Phobius"/>
    </source>
</evidence>
<dbReference type="VEuPathDB" id="VectorBase:AFAF016664"/>
<keyword evidence="4" id="KW-1185">Reference proteome</keyword>